<evidence type="ECO:0000313" key="1">
    <source>
        <dbReference type="EMBL" id="KAG5586622.1"/>
    </source>
</evidence>
<comment type="caution">
    <text evidence="1">The sequence shown here is derived from an EMBL/GenBank/DDBJ whole genome shotgun (WGS) entry which is preliminary data.</text>
</comment>
<dbReference type="AlphaFoldDB" id="A0A9J5XHJ4"/>
<dbReference type="EMBL" id="JACXVP010000009">
    <property type="protein sequence ID" value="KAG5586622.1"/>
    <property type="molecule type" value="Genomic_DNA"/>
</dbReference>
<reference evidence="1 2" key="1">
    <citation type="submission" date="2020-09" db="EMBL/GenBank/DDBJ databases">
        <title>De no assembly of potato wild relative species, Solanum commersonii.</title>
        <authorList>
            <person name="Cho K."/>
        </authorList>
    </citation>
    <scope>NUCLEOTIDE SEQUENCE [LARGE SCALE GENOMIC DNA]</scope>
    <source>
        <strain evidence="1">LZ3.2</strain>
        <tissue evidence="1">Leaf</tissue>
    </source>
</reference>
<evidence type="ECO:0000313" key="2">
    <source>
        <dbReference type="Proteomes" id="UP000824120"/>
    </source>
</evidence>
<proteinExistence type="predicted"/>
<accession>A0A9J5XHJ4</accession>
<sequence>MTIPAGQLMPIRTYLDEKLGGGVVANFKRRNPRRLTLFVKLKSSQSSVVTTSNSRSTPVPSVVTEIQDMRVVVVENQAISTGLTLPQPT</sequence>
<name>A0A9J5XHJ4_SOLCO</name>
<protein>
    <submittedName>
        <fullName evidence="1">Uncharacterized protein</fullName>
    </submittedName>
</protein>
<keyword evidence="2" id="KW-1185">Reference proteome</keyword>
<organism evidence="1 2">
    <name type="scientific">Solanum commersonii</name>
    <name type="common">Commerson's wild potato</name>
    <name type="synonym">Commerson's nightshade</name>
    <dbReference type="NCBI Taxonomy" id="4109"/>
    <lineage>
        <taxon>Eukaryota</taxon>
        <taxon>Viridiplantae</taxon>
        <taxon>Streptophyta</taxon>
        <taxon>Embryophyta</taxon>
        <taxon>Tracheophyta</taxon>
        <taxon>Spermatophyta</taxon>
        <taxon>Magnoliopsida</taxon>
        <taxon>eudicotyledons</taxon>
        <taxon>Gunneridae</taxon>
        <taxon>Pentapetalae</taxon>
        <taxon>asterids</taxon>
        <taxon>lamiids</taxon>
        <taxon>Solanales</taxon>
        <taxon>Solanaceae</taxon>
        <taxon>Solanoideae</taxon>
        <taxon>Solaneae</taxon>
        <taxon>Solanum</taxon>
    </lineage>
</organism>
<dbReference type="Proteomes" id="UP000824120">
    <property type="component" value="Chromosome 9"/>
</dbReference>
<gene>
    <name evidence="1" type="ORF">H5410_047056</name>
</gene>